<evidence type="ECO:0000256" key="1">
    <source>
        <dbReference type="SAM" id="MobiDB-lite"/>
    </source>
</evidence>
<keyword evidence="3" id="KW-1185">Reference proteome</keyword>
<evidence type="ECO:0008006" key="4">
    <source>
        <dbReference type="Google" id="ProtNLM"/>
    </source>
</evidence>
<dbReference type="RefSeq" id="WP_318600434.1">
    <property type="nucleotide sequence ID" value="NZ_JAWSTH010000112.1"/>
</dbReference>
<evidence type="ECO:0000313" key="2">
    <source>
        <dbReference type="EMBL" id="MDW5597965.1"/>
    </source>
</evidence>
<name>A0ABU4HZN8_9ACTN</name>
<accession>A0ABU4HZN8</accession>
<dbReference type="Proteomes" id="UP001284601">
    <property type="component" value="Unassembled WGS sequence"/>
</dbReference>
<organism evidence="2 3">
    <name type="scientific">Conexibacter stalactiti</name>
    <dbReference type="NCBI Taxonomy" id="1940611"/>
    <lineage>
        <taxon>Bacteria</taxon>
        <taxon>Bacillati</taxon>
        <taxon>Actinomycetota</taxon>
        <taxon>Thermoleophilia</taxon>
        <taxon>Solirubrobacterales</taxon>
        <taxon>Conexibacteraceae</taxon>
        <taxon>Conexibacter</taxon>
    </lineage>
</organism>
<comment type="caution">
    <text evidence="2">The sequence shown here is derived from an EMBL/GenBank/DDBJ whole genome shotgun (WGS) entry which is preliminary data.</text>
</comment>
<gene>
    <name evidence="2" type="ORF">R7226_26660</name>
</gene>
<evidence type="ECO:0000313" key="3">
    <source>
        <dbReference type="Proteomes" id="UP001284601"/>
    </source>
</evidence>
<reference evidence="3" key="1">
    <citation type="submission" date="2023-07" db="EMBL/GenBank/DDBJ databases">
        <title>Conexibacter stalactiti sp. nov., isolated from stalactites in a lava cave and emended description of the genus Conexibacter.</title>
        <authorList>
            <person name="Lee S.D."/>
        </authorList>
    </citation>
    <scope>NUCLEOTIDE SEQUENCE [LARGE SCALE GENOMIC DNA]</scope>
    <source>
        <strain evidence="3">KCTC 39840</strain>
    </source>
</reference>
<feature type="region of interest" description="Disordered" evidence="1">
    <location>
        <begin position="136"/>
        <end position="159"/>
    </location>
</feature>
<protein>
    <recommendedName>
        <fullName evidence="4">Zinc ribbon domain-containing protein</fullName>
    </recommendedName>
</protein>
<feature type="region of interest" description="Disordered" evidence="1">
    <location>
        <begin position="1"/>
        <end position="35"/>
    </location>
</feature>
<feature type="compositionally biased region" description="Pro residues" evidence="1">
    <location>
        <begin position="138"/>
        <end position="153"/>
    </location>
</feature>
<proteinExistence type="predicted"/>
<feature type="compositionally biased region" description="Pro residues" evidence="1">
    <location>
        <begin position="17"/>
        <end position="28"/>
    </location>
</feature>
<sequence>MDSLRNRINPKRLIAGDPPPPPPSPLPPGGGQAVGVSDLQERRDALARELAELQWDLGGLAYEMAIRDHFRLDVLLRAAGRLQAVDARLGEVEHLLRLDTTGAAGACPQCGTLYARGALFCSQCAFQLVQVQHAGAPVAPPAPDSPAPAPPAPAAADAPYGVHDADATVAFDPAADNEESPAR</sequence>
<dbReference type="EMBL" id="JAWSTH010000112">
    <property type="protein sequence ID" value="MDW5597965.1"/>
    <property type="molecule type" value="Genomic_DNA"/>
</dbReference>